<dbReference type="RefSeq" id="WP_322609473.1">
    <property type="nucleotide sequence ID" value="NZ_JARVCO010000012.1"/>
</dbReference>
<reference evidence="1 2" key="1">
    <citation type="journal article" date="2024" name="Appl. Environ. Microbiol.">
        <title>Pontiella agarivorans sp. nov., a novel marine anaerobic bacterium capable of degrading macroalgal polysaccharides and fixing nitrogen.</title>
        <authorList>
            <person name="Liu N."/>
            <person name="Kivenson V."/>
            <person name="Peng X."/>
            <person name="Cui Z."/>
            <person name="Lankiewicz T.S."/>
            <person name="Gosselin K.M."/>
            <person name="English C.J."/>
            <person name="Blair E.M."/>
            <person name="O'Malley M.A."/>
            <person name="Valentine D.L."/>
        </authorList>
    </citation>
    <scope>NUCLEOTIDE SEQUENCE [LARGE SCALE GENOMIC DNA]</scope>
    <source>
        <strain evidence="1 2">NLcol2</strain>
    </source>
</reference>
<protein>
    <submittedName>
        <fullName evidence="1">Uncharacterized protein</fullName>
    </submittedName>
</protein>
<organism evidence="1 2">
    <name type="scientific">Pontiella agarivorans</name>
    <dbReference type="NCBI Taxonomy" id="3038953"/>
    <lineage>
        <taxon>Bacteria</taxon>
        <taxon>Pseudomonadati</taxon>
        <taxon>Kiritimatiellota</taxon>
        <taxon>Kiritimatiellia</taxon>
        <taxon>Kiritimatiellales</taxon>
        <taxon>Pontiellaceae</taxon>
        <taxon>Pontiella</taxon>
    </lineage>
</organism>
<evidence type="ECO:0000313" key="2">
    <source>
        <dbReference type="Proteomes" id="UP001290861"/>
    </source>
</evidence>
<accession>A0ABU5MZV4</accession>
<sequence length="207" mass="22629">MAAYAEQPIYIRLEYDSGNNSGTRGVWIDSIRLTGAGNPDFEGQPVHYTELTNLPAGTHRLAAVLTDTNSIVHATGPQFTRIVSTGDDGDGMPEAWEQQYGLNPDINDGALDPDEDGYSNFQEYICETVPTNAVSCWLLEAGTDFLPAFHGTAGHLYTIEYCDGLVSNSWVPLAADLPGSNGLPEVSDYDLTTNAFRFFRVKVKRND</sequence>
<name>A0ABU5MZV4_9BACT</name>
<dbReference type="EMBL" id="JARVCO010000012">
    <property type="protein sequence ID" value="MDZ8119688.1"/>
    <property type="molecule type" value="Genomic_DNA"/>
</dbReference>
<comment type="caution">
    <text evidence="1">The sequence shown here is derived from an EMBL/GenBank/DDBJ whole genome shotgun (WGS) entry which is preliminary data.</text>
</comment>
<dbReference type="Proteomes" id="UP001290861">
    <property type="component" value="Unassembled WGS sequence"/>
</dbReference>
<evidence type="ECO:0000313" key="1">
    <source>
        <dbReference type="EMBL" id="MDZ8119688.1"/>
    </source>
</evidence>
<keyword evidence="2" id="KW-1185">Reference proteome</keyword>
<gene>
    <name evidence="1" type="ORF">P9H32_13750</name>
</gene>
<proteinExistence type="predicted"/>